<feature type="compositionally biased region" description="Basic and acidic residues" evidence="1">
    <location>
        <begin position="72"/>
        <end position="99"/>
    </location>
</feature>
<feature type="non-terminal residue" evidence="2">
    <location>
        <position position="1"/>
    </location>
</feature>
<evidence type="ECO:0000313" key="2">
    <source>
        <dbReference type="EMBL" id="BAH92855.1"/>
    </source>
</evidence>
<dbReference type="AlphaFoldDB" id="C7J0W2"/>
<evidence type="ECO:0000313" key="3">
    <source>
        <dbReference type="Proteomes" id="UP000000763"/>
    </source>
</evidence>
<feature type="compositionally biased region" description="Low complexity" evidence="1">
    <location>
        <begin position="109"/>
        <end position="122"/>
    </location>
</feature>
<gene>
    <name evidence="2" type="ordered locus">Os04g0655400</name>
</gene>
<feature type="compositionally biased region" description="Basic and acidic residues" evidence="1">
    <location>
        <begin position="13"/>
        <end position="33"/>
    </location>
</feature>
<reference evidence="2 3" key="1">
    <citation type="journal article" date="2005" name="Nature">
        <title>The map-based sequence of the rice genome.</title>
        <authorList>
            <consortium name="International rice genome sequencing project (IRGSP)"/>
            <person name="Matsumoto T."/>
            <person name="Wu J."/>
            <person name="Kanamori H."/>
            <person name="Katayose Y."/>
            <person name="Fujisawa M."/>
            <person name="Namiki N."/>
            <person name="Mizuno H."/>
            <person name="Yamamoto K."/>
            <person name="Antonio B.A."/>
            <person name="Baba T."/>
            <person name="Sakata K."/>
            <person name="Nagamura Y."/>
            <person name="Aoki H."/>
            <person name="Arikawa K."/>
            <person name="Arita K."/>
            <person name="Bito T."/>
            <person name="Chiden Y."/>
            <person name="Fujitsuka N."/>
            <person name="Fukunaka R."/>
            <person name="Hamada M."/>
            <person name="Harada C."/>
            <person name="Hayashi A."/>
            <person name="Hijishita S."/>
            <person name="Honda M."/>
            <person name="Hosokawa S."/>
            <person name="Ichikawa Y."/>
            <person name="Idonuma A."/>
            <person name="Iijima M."/>
            <person name="Ikeda M."/>
            <person name="Ikeno M."/>
            <person name="Ito K."/>
            <person name="Ito S."/>
            <person name="Ito T."/>
            <person name="Ito Y."/>
            <person name="Ito Y."/>
            <person name="Iwabuchi A."/>
            <person name="Kamiya K."/>
            <person name="Karasawa W."/>
            <person name="Kurita K."/>
            <person name="Katagiri S."/>
            <person name="Kikuta A."/>
            <person name="Kobayashi H."/>
            <person name="Kobayashi N."/>
            <person name="Machita K."/>
            <person name="Maehara T."/>
            <person name="Masukawa M."/>
            <person name="Mizubayashi T."/>
            <person name="Mukai Y."/>
            <person name="Nagasaki H."/>
            <person name="Nagata Y."/>
            <person name="Naito S."/>
            <person name="Nakashima M."/>
            <person name="Nakama Y."/>
            <person name="Nakamichi Y."/>
            <person name="Nakamura M."/>
            <person name="Meguro A."/>
            <person name="Negishi M."/>
            <person name="Ohta I."/>
            <person name="Ohta T."/>
            <person name="Okamoto M."/>
            <person name="Ono N."/>
            <person name="Saji S."/>
            <person name="Sakaguchi M."/>
            <person name="Sakai K."/>
            <person name="Shibata M."/>
            <person name="Shimokawa T."/>
            <person name="Song J."/>
            <person name="Takazaki Y."/>
            <person name="Terasawa K."/>
            <person name="Tsugane M."/>
            <person name="Tsuji K."/>
            <person name="Ueda S."/>
            <person name="Waki K."/>
            <person name="Yamagata H."/>
            <person name="Yamamoto M."/>
            <person name="Yamamoto S."/>
            <person name="Yamane H."/>
            <person name="Yoshiki S."/>
            <person name="Yoshihara R."/>
            <person name="Yukawa K."/>
            <person name="Zhong H."/>
            <person name="Yano M."/>
            <person name="Yuan Q."/>
            <person name="Ouyang S."/>
            <person name="Liu J."/>
            <person name="Jones K.M."/>
            <person name="Gansberger K."/>
            <person name="Moffat K."/>
            <person name="Hill J."/>
            <person name="Bera J."/>
            <person name="Fadrosh D."/>
            <person name="Jin S."/>
            <person name="Johri S."/>
            <person name="Kim M."/>
            <person name="Overton L."/>
            <person name="Reardon M."/>
            <person name="Tsitrin T."/>
            <person name="Vuong H."/>
            <person name="Weaver B."/>
            <person name="Ciecko A."/>
            <person name="Tallon L."/>
            <person name="Jackson J."/>
            <person name="Pai G."/>
            <person name="Aken S.V."/>
            <person name="Utterback T."/>
            <person name="Reidmuller S."/>
            <person name="Feldblyum T."/>
            <person name="Hsiao J."/>
            <person name="Zismann V."/>
            <person name="Iobst S."/>
            <person name="de Vazeille A.R."/>
            <person name="Buell C.R."/>
            <person name="Ying K."/>
            <person name="Li Y."/>
            <person name="Lu T."/>
            <person name="Huang Y."/>
            <person name="Zhao Q."/>
            <person name="Feng Q."/>
            <person name="Zhang L."/>
            <person name="Zhu J."/>
            <person name="Weng Q."/>
            <person name="Mu J."/>
            <person name="Lu Y."/>
            <person name="Fan D."/>
            <person name="Liu Y."/>
            <person name="Guan J."/>
            <person name="Zhang Y."/>
            <person name="Yu S."/>
            <person name="Liu X."/>
            <person name="Zhang Y."/>
            <person name="Hong G."/>
            <person name="Han B."/>
            <person name="Choisne N."/>
            <person name="Demange N."/>
            <person name="Orjeda G."/>
            <person name="Samain S."/>
            <person name="Cattolico L."/>
            <person name="Pelletier E."/>
            <person name="Couloux A."/>
            <person name="Segurens B."/>
            <person name="Wincker P."/>
            <person name="D'Hont A."/>
            <person name="Scarpelli C."/>
            <person name="Weissenbach J."/>
            <person name="Salanoubat M."/>
            <person name="Quetier F."/>
            <person name="Yu Y."/>
            <person name="Kim H.R."/>
            <person name="Rambo T."/>
            <person name="Currie J."/>
            <person name="Collura K."/>
            <person name="Luo M."/>
            <person name="Yang T."/>
            <person name="Ammiraju J.S.S."/>
            <person name="Engler F."/>
            <person name="Soderlund C."/>
            <person name="Wing R.A."/>
            <person name="Palmer L.E."/>
            <person name="de la Bastide M."/>
            <person name="Spiegel L."/>
            <person name="Nascimento L."/>
            <person name="Zutavern T."/>
            <person name="O'Shaughnessy A."/>
            <person name="Dike S."/>
            <person name="Dedhia N."/>
            <person name="Preston R."/>
            <person name="Balija V."/>
            <person name="McCombie W.R."/>
            <person name="Chow T."/>
            <person name="Chen H."/>
            <person name="Chung M."/>
            <person name="Chen C."/>
            <person name="Shaw J."/>
            <person name="Wu H."/>
            <person name="Hsiao K."/>
            <person name="Chao Y."/>
            <person name="Chu M."/>
            <person name="Cheng C."/>
            <person name="Hour A."/>
            <person name="Lee P."/>
            <person name="Lin S."/>
            <person name="Lin Y."/>
            <person name="Liou J."/>
            <person name="Liu S."/>
            <person name="Hsing Y."/>
            <person name="Raghuvanshi S."/>
            <person name="Mohanty A."/>
            <person name="Bharti A.K."/>
            <person name="Gaur A."/>
            <person name="Gupta V."/>
            <person name="Kumar D."/>
            <person name="Ravi V."/>
            <person name="Vij S."/>
            <person name="Kapur A."/>
            <person name="Khurana P."/>
            <person name="Khurana P."/>
            <person name="Khurana J.P."/>
            <person name="Tyagi A.K."/>
            <person name="Gaikwad K."/>
            <person name="Singh A."/>
            <person name="Dalal V."/>
            <person name="Srivastava S."/>
            <person name="Dixit A."/>
            <person name="Pal A.K."/>
            <person name="Ghazi I.A."/>
            <person name="Yadav M."/>
            <person name="Pandit A."/>
            <person name="Bhargava A."/>
            <person name="Sureshbabu K."/>
            <person name="Batra K."/>
            <person name="Sharma T.R."/>
            <person name="Mohapatra T."/>
            <person name="Singh N.K."/>
            <person name="Messing J."/>
            <person name="Nelson A.B."/>
            <person name="Fuks G."/>
            <person name="Kavchok S."/>
            <person name="Keizer G."/>
            <person name="Linton E."/>
            <person name="Llaca V."/>
            <person name="Song R."/>
            <person name="Tanyolac B."/>
            <person name="Young S."/>
            <person name="Ho-Il K."/>
            <person name="Hahn J.H."/>
            <person name="Sangsakoo G."/>
            <person name="Vanavichit A."/>
            <person name="de Mattos Luiz.A.T."/>
            <person name="Zimmer P.D."/>
            <person name="Malone G."/>
            <person name="Dellagostin O."/>
            <person name="de Oliveira A.C."/>
            <person name="Bevan M."/>
            <person name="Bancroft I."/>
            <person name="Minx P."/>
            <person name="Cordum H."/>
            <person name="Wilson R."/>
            <person name="Cheng Z."/>
            <person name="Jin W."/>
            <person name="Jiang J."/>
            <person name="Leong S.A."/>
            <person name="Iwama H."/>
            <person name="Gojobori T."/>
            <person name="Itoh T."/>
            <person name="Niimura Y."/>
            <person name="Fujii Y."/>
            <person name="Habara T."/>
            <person name="Sakai H."/>
            <person name="Sato Y."/>
            <person name="Wilson G."/>
            <person name="Kumar K."/>
            <person name="McCouch S."/>
            <person name="Juretic N."/>
            <person name="Hoen D."/>
            <person name="Wright S."/>
            <person name="Bruskiewich R."/>
            <person name="Bureau T."/>
            <person name="Miyao A."/>
            <person name="Hirochika H."/>
            <person name="Nishikawa T."/>
            <person name="Kadowaki K."/>
            <person name="Sugiura M."/>
            <person name="Burr B."/>
            <person name="Sasaki T."/>
        </authorList>
    </citation>
    <scope>NUCLEOTIDE SEQUENCE [LARGE SCALE GENOMIC DNA]</scope>
    <source>
        <strain evidence="3">cv. Nipponbare</strain>
    </source>
</reference>
<feature type="compositionally biased region" description="Basic and acidic residues" evidence="1">
    <location>
        <begin position="124"/>
        <end position="133"/>
    </location>
</feature>
<accession>C7J0W2</accession>
<feature type="compositionally biased region" description="Low complexity" evidence="1">
    <location>
        <begin position="1"/>
        <end position="12"/>
    </location>
</feature>
<organism evidence="2 3">
    <name type="scientific">Oryza sativa subsp. japonica</name>
    <name type="common">Rice</name>
    <dbReference type="NCBI Taxonomy" id="39947"/>
    <lineage>
        <taxon>Eukaryota</taxon>
        <taxon>Viridiplantae</taxon>
        <taxon>Streptophyta</taxon>
        <taxon>Embryophyta</taxon>
        <taxon>Tracheophyta</taxon>
        <taxon>Spermatophyta</taxon>
        <taxon>Magnoliopsida</taxon>
        <taxon>Liliopsida</taxon>
        <taxon>Poales</taxon>
        <taxon>Poaceae</taxon>
        <taxon>BOP clade</taxon>
        <taxon>Oryzoideae</taxon>
        <taxon>Oryzeae</taxon>
        <taxon>Oryzinae</taxon>
        <taxon>Oryza</taxon>
        <taxon>Oryza sativa</taxon>
    </lineage>
</organism>
<protein>
    <submittedName>
        <fullName evidence="2">Os04g0655400 protein</fullName>
    </submittedName>
</protein>
<feature type="compositionally biased region" description="Basic residues" evidence="1">
    <location>
        <begin position="53"/>
        <end position="62"/>
    </location>
</feature>
<feature type="region of interest" description="Disordered" evidence="1">
    <location>
        <begin position="1"/>
        <end position="193"/>
    </location>
</feature>
<dbReference type="Proteomes" id="UP000000763">
    <property type="component" value="Chromosome 4"/>
</dbReference>
<dbReference type="EMBL" id="AP008210">
    <property type="protein sequence ID" value="BAH92855.1"/>
    <property type="molecule type" value="Genomic_DNA"/>
</dbReference>
<dbReference type="KEGG" id="dosa:Os04g0655400"/>
<proteinExistence type="predicted"/>
<sequence length="265" mass="28474">DGEGGAVPARGVRAADHPLRHQAGERAPRRRDGAQGVRLRARQAVRQGGHPPDHHRRARHPGVRGAGAVDAAPRDAQVRRVQLRDAAVRDAREAAEPGARRRGRRARARQPGVVPAVGVAPVRGRRDGGRAGARDGGGGGRREGEGEGGEGVHGGTVVRAVQAGGQAVHGQRRADAGRGGPHRRAAQPVRPPRAVQRRRLVADHHYRHHGIGWFVGSYRQVDVSETNSRFLILPRLHSTGVSCQQGCCVQRRTPTDVYKCMSTTF</sequence>
<name>C7J0W2_ORYSJ</name>
<reference evidence="3" key="2">
    <citation type="journal article" date="2008" name="Nucleic Acids Res.">
        <title>The rice annotation project database (RAP-DB): 2008 update.</title>
        <authorList>
            <consortium name="The rice annotation project (RAP)"/>
        </authorList>
    </citation>
    <scope>GENOME REANNOTATION</scope>
    <source>
        <strain evidence="3">cv. Nipponbare</strain>
    </source>
</reference>
<evidence type="ECO:0000256" key="1">
    <source>
        <dbReference type="SAM" id="MobiDB-lite"/>
    </source>
</evidence>
<feature type="compositionally biased region" description="Low complexity" evidence="1">
    <location>
        <begin position="155"/>
        <end position="169"/>
    </location>
</feature>